<dbReference type="Pfam" id="PF00072">
    <property type="entry name" value="Response_reg"/>
    <property type="match status" value="1"/>
</dbReference>
<reference evidence="12" key="1">
    <citation type="journal article" date="2021" name="PeerJ">
        <title>Extensive microbial diversity within the chicken gut microbiome revealed by metagenomics and culture.</title>
        <authorList>
            <person name="Gilroy R."/>
            <person name="Ravi A."/>
            <person name="Getino M."/>
            <person name="Pursley I."/>
            <person name="Horton D.L."/>
            <person name="Alikhan N.F."/>
            <person name="Baker D."/>
            <person name="Gharbi K."/>
            <person name="Hall N."/>
            <person name="Watson M."/>
            <person name="Adriaenssens E.M."/>
            <person name="Foster-Nyarko E."/>
            <person name="Jarju S."/>
            <person name="Secka A."/>
            <person name="Antonio M."/>
            <person name="Oren A."/>
            <person name="Chaudhuri R.R."/>
            <person name="La Ragione R."/>
            <person name="Hildebrand F."/>
            <person name="Pallen M.J."/>
        </authorList>
    </citation>
    <scope>NUCLEOTIDE SEQUENCE</scope>
    <source>
        <strain evidence="12">USAMLcec2-132</strain>
    </source>
</reference>
<dbReference type="GO" id="GO:0000156">
    <property type="term" value="F:phosphorelay response regulator activity"/>
    <property type="evidence" value="ECO:0007669"/>
    <property type="project" value="TreeGrafter"/>
</dbReference>
<evidence type="ECO:0000259" key="11">
    <source>
        <dbReference type="PROSITE" id="PS51755"/>
    </source>
</evidence>
<dbReference type="InterPro" id="IPR016032">
    <property type="entry name" value="Sig_transdc_resp-reg_C-effctor"/>
</dbReference>
<dbReference type="SMART" id="SM00862">
    <property type="entry name" value="Trans_reg_C"/>
    <property type="match status" value="1"/>
</dbReference>
<dbReference type="SUPFAM" id="SSF52172">
    <property type="entry name" value="CheY-like"/>
    <property type="match status" value="1"/>
</dbReference>
<dbReference type="GO" id="GO:0005829">
    <property type="term" value="C:cytosol"/>
    <property type="evidence" value="ECO:0007669"/>
    <property type="project" value="TreeGrafter"/>
</dbReference>
<dbReference type="GO" id="GO:0000976">
    <property type="term" value="F:transcription cis-regulatory region binding"/>
    <property type="evidence" value="ECO:0007669"/>
    <property type="project" value="TreeGrafter"/>
</dbReference>
<dbReference type="PROSITE" id="PS50110">
    <property type="entry name" value="RESPONSE_REGULATORY"/>
    <property type="match status" value="1"/>
</dbReference>
<evidence type="ECO:0000256" key="3">
    <source>
        <dbReference type="ARBA" id="ARBA00023012"/>
    </source>
</evidence>
<dbReference type="GO" id="GO:0032993">
    <property type="term" value="C:protein-DNA complex"/>
    <property type="evidence" value="ECO:0007669"/>
    <property type="project" value="TreeGrafter"/>
</dbReference>
<gene>
    <name evidence="12" type="primary">vanR</name>
    <name evidence="12" type="ORF">H9761_15000</name>
</gene>
<dbReference type="PANTHER" id="PTHR48111:SF2">
    <property type="entry name" value="RESPONSE REGULATOR SAER"/>
    <property type="match status" value="1"/>
</dbReference>
<keyword evidence="2 8" id="KW-0597">Phosphoprotein</keyword>
<dbReference type="Pfam" id="PF00486">
    <property type="entry name" value="Trans_reg_C"/>
    <property type="match status" value="1"/>
</dbReference>
<reference evidence="12" key="2">
    <citation type="submission" date="2021-04" db="EMBL/GenBank/DDBJ databases">
        <authorList>
            <person name="Gilroy R."/>
        </authorList>
    </citation>
    <scope>NUCLEOTIDE SEQUENCE</scope>
    <source>
        <strain evidence="12">USAMLcec2-132</strain>
    </source>
</reference>
<evidence type="ECO:0000256" key="7">
    <source>
        <dbReference type="ARBA" id="ARBA00024867"/>
    </source>
</evidence>
<dbReference type="AlphaFoldDB" id="A0A9D2NGB5"/>
<evidence type="ECO:0000256" key="4">
    <source>
        <dbReference type="ARBA" id="ARBA00023015"/>
    </source>
</evidence>
<keyword evidence="4" id="KW-0805">Transcription regulation</keyword>
<dbReference type="Gene3D" id="3.40.50.2300">
    <property type="match status" value="1"/>
</dbReference>
<dbReference type="Proteomes" id="UP000823891">
    <property type="component" value="Unassembled WGS sequence"/>
</dbReference>
<proteinExistence type="predicted"/>
<keyword evidence="3" id="KW-0902">Two-component regulatory system</keyword>
<keyword evidence="6" id="KW-0804">Transcription</keyword>
<keyword evidence="5 9" id="KW-0238">DNA-binding</keyword>
<dbReference type="SUPFAM" id="SSF46894">
    <property type="entry name" value="C-terminal effector domain of the bipartite response regulators"/>
    <property type="match status" value="1"/>
</dbReference>
<feature type="DNA-binding region" description="OmpR/PhoB-type" evidence="9">
    <location>
        <begin position="132"/>
        <end position="232"/>
    </location>
</feature>
<dbReference type="GO" id="GO:0006355">
    <property type="term" value="P:regulation of DNA-templated transcription"/>
    <property type="evidence" value="ECO:0007669"/>
    <property type="project" value="InterPro"/>
</dbReference>
<evidence type="ECO:0000256" key="1">
    <source>
        <dbReference type="ARBA" id="ARBA00018672"/>
    </source>
</evidence>
<name>A0A9D2NGB5_9FIRM</name>
<dbReference type="Gene3D" id="1.10.10.10">
    <property type="entry name" value="Winged helix-like DNA-binding domain superfamily/Winged helix DNA-binding domain"/>
    <property type="match status" value="1"/>
</dbReference>
<dbReference type="InterPro" id="IPR001867">
    <property type="entry name" value="OmpR/PhoB-type_DNA-bd"/>
</dbReference>
<dbReference type="FunFam" id="3.40.50.2300:FF:000001">
    <property type="entry name" value="DNA-binding response regulator PhoB"/>
    <property type="match status" value="1"/>
</dbReference>
<evidence type="ECO:0000256" key="6">
    <source>
        <dbReference type="ARBA" id="ARBA00023163"/>
    </source>
</evidence>
<dbReference type="InterPro" id="IPR011006">
    <property type="entry name" value="CheY-like_superfamily"/>
</dbReference>
<feature type="domain" description="OmpR/PhoB-type" evidence="11">
    <location>
        <begin position="132"/>
        <end position="232"/>
    </location>
</feature>
<dbReference type="InterPro" id="IPR036388">
    <property type="entry name" value="WH-like_DNA-bd_sf"/>
</dbReference>
<dbReference type="CDD" id="cd17574">
    <property type="entry name" value="REC_OmpR"/>
    <property type="match status" value="1"/>
</dbReference>
<dbReference type="PROSITE" id="PS51755">
    <property type="entry name" value="OMPR_PHOB"/>
    <property type="match status" value="1"/>
</dbReference>
<dbReference type="InterPro" id="IPR039420">
    <property type="entry name" value="WalR-like"/>
</dbReference>
<accession>A0A9D2NGB5</accession>
<dbReference type="SMART" id="SM00448">
    <property type="entry name" value="REC"/>
    <property type="match status" value="1"/>
</dbReference>
<dbReference type="InterPro" id="IPR001789">
    <property type="entry name" value="Sig_transdc_resp-reg_receiver"/>
</dbReference>
<evidence type="ECO:0000256" key="9">
    <source>
        <dbReference type="PROSITE-ProRule" id="PRU01091"/>
    </source>
</evidence>
<comment type="function">
    <text evidence="7">May play the central regulatory role in sporulation. It may be an element of the effector pathway responsible for the activation of sporulation genes in response to nutritional stress. Spo0A may act in concert with spo0H (a sigma factor) to control the expression of some genes that are critical to the sporulation process.</text>
</comment>
<dbReference type="EMBL" id="DWWS01000052">
    <property type="protein sequence ID" value="HJC24986.1"/>
    <property type="molecule type" value="Genomic_DNA"/>
</dbReference>
<comment type="caution">
    <text evidence="12">The sequence shown here is derived from an EMBL/GenBank/DDBJ whole genome shotgun (WGS) entry which is preliminary data.</text>
</comment>
<feature type="domain" description="Response regulatory" evidence="10">
    <location>
        <begin position="4"/>
        <end position="117"/>
    </location>
</feature>
<evidence type="ECO:0000259" key="10">
    <source>
        <dbReference type="PROSITE" id="PS50110"/>
    </source>
</evidence>
<dbReference type="CDD" id="cd00383">
    <property type="entry name" value="trans_reg_C"/>
    <property type="match status" value="1"/>
</dbReference>
<evidence type="ECO:0000256" key="8">
    <source>
        <dbReference type="PROSITE-ProRule" id="PRU00169"/>
    </source>
</evidence>
<dbReference type="InterPro" id="IPR058211">
    <property type="entry name" value="VanR-like"/>
</dbReference>
<evidence type="ECO:0000313" key="13">
    <source>
        <dbReference type="Proteomes" id="UP000823891"/>
    </source>
</evidence>
<dbReference type="Gene3D" id="6.10.250.690">
    <property type="match status" value="1"/>
</dbReference>
<dbReference type="PANTHER" id="PTHR48111">
    <property type="entry name" value="REGULATOR OF RPOS"/>
    <property type="match status" value="1"/>
</dbReference>
<dbReference type="NCBIfam" id="NF033117">
    <property type="entry name" value="vanR_ACDEGLN"/>
    <property type="match status" value="1"/>
</dbReference>
<protein>
    <recommendedName>
        <fullName evidence="1">Stage 0 sporulation protein A homolog</fullName>
    </recommendedName>
</protein>
<evidence type="ECO:0000313" key="12">
    <source>
        <dbReference type="EMBL" id="HJC24986.1"/>
    </source>
</evidence>
<organism evidence="12 13">
    <name type="scientific">Candidatus Eisenbergiella merdavium</name>
    <dbReference type="NCBI Taxonomy" id="2838551"/>
    <lineage>
        <taxon>Bacteria</taxon>
        <taxon>Bacillati</taxon>
        <taxon>Bacillota</taxon>
        <taxon>Clostridia</taxon>
        <taxon>Lachnospirales</taxon>
        <taxon>Lachnospiraceae</taxon>
        <taxon>Eisenbergiella</taxon>
    </lineage>
</organism>
<evidence type="ECO:0000256" key="2">
    <source>
        <dbReference type="ARBA" id="ARBA00022553"/>
    </source>
</evidence>
<evidence type="ECO:0000256" key="5">
    <source>
        <dbReference type="ARBA" id="ARBA00023125"/>
    </source>
</evidence>
<dbReference type="FunFam" id="1.10.10.10:FF:000018">
    <property type="entry name" value="DNA-binding response regulator ResD"/>
    <property type="match status" value="1"/>
</dbReference>
<feature type="modified residue" description="4-aspartylphosphate" evidence="8">
    <location>
        <position position="53"/>
    </location>
</feature>
<sequence>MADKILIVDDEPEIADLVSLYLQNENFTVFKFYNAADALKCVQSESLDLAILDVMLPDMNGFQLCKKIRESYQYPVIMLTAKGEEIDKITGLTLGADDYITKPFLPLELVARVKAQLRRYKRYNSPKNDDEKDIIMHSGLVLNIKTHECTLNEKPLSLTPTEFSILQILCRNIGNVVSAEELFRQIWKDEYFSKSNNTITVHIRHLREKMGDSFEKPKYIKTIWGCGYKIEKQIL</sequence>